<dbReference type="EMBL" id="PVQB02000644">
    <property type="protein sequence ID" value="KAF4334790.1"/>
    <property type="molecule type" value="Genomic_DNA"/>
</dbReference>
<dbReference type="SMART" id="SM00066">
    <property type="entry name" value="GAL4"/>
    <property type="match status" value="1"/>
</dbReference>
<evidence type="ECO:0000259" key="3">
    <source>
        <dbReference type="PROSITE" id="PS50048"/>
    </source>
</evidence>
<comment type="caution">
    <text evidence="4">The sequence shown here is derived from an EMBL/GenBank/DDBJ whole genome shotgun (WGS) entry which is preliminary data.</text>
</comment>
<feature type="region of interest" description="Disordered" evidence="2">
    <location>
        <begin position="56"/>
        <end position="79"/>
    </location>
</feature>
<dbReference type="PANTHER" id="PTHR47784">
    <property type="entry name" value="STEROL UPTAKE CONTROL PROTEIN 2"/>
    <property type="match status" value="1"/>
</dbReference>
<dbReference type="PANTHER" id="PTHR47784:SF5">
    <property type="entry name" value="STEROL UPTAKE CONTROL PROTEIN 2"/>
    <property type="match status" value="1"/>
</dbReference>
<proteinExistence type="predicted"/>
<dbReference type="InterPro" id="IPR036864">
    <property type="entry name" value="Zn2-C6_fun-type_DNA-bd_sf"/>
</dbReference>
<protein>
    <submittedName>
        <fullName evidence="4">C6 finger domain protein</fullName>
    </submittedName>
</protein>
<gene>
    <name evidence="4" type="ORF">FBEOM_11377</name>
</gene>
<dbReference type="InterPro" id="IPR053157">
    <property type="entry name" value="Sterol_Uptake_Regulator"/>
</dbReference>
<dbReference type="Gene3D" id="4.10.240.10">
    <property type="entry name" value="Zn(2)-C6 fungal-type DNA-binding domain"/>
    <property type="match status" value="1"/>
</dbReference>
<feature type="domain" description="Zn(2)-C6 fungal-type" evidence="3">
    <location>
        <begin position="22"/>
        <end position="52"/>
    </location>
</feature>
<dbReference type="CDD" id="cd00067">
    <property type="entry name" value="GAL4"/>
    <property type="match status" value="1"/>
</dbReference>
<keyword evidence="1" id="KW-0539">Nucleus</keyword>
<dbReference type="PROSITE" id="PS50048">
    <property type="entry name" value="ZN2_CY6_FUNGAL_2"/>
    <property type="match status" value="1"/>
</dbReference>
<dbReference type="GO" id="GO:0001228">
    <property type="term" value="F:DNA-binding transcription activator activity, RNA polymerase II-specific"/>
    <property type="evidence" value="ECO:0007669"/>
    <property type="project" value="TreeGrafter"/>
</dbReference>
<feature type="compositionally biased region" description="Low complexity" evidence="2">
    <location>
        <begin position="56"/>
        <end position="70"/>
    </location>
</feature>
<name>A0A9P5A9J1_9HYPO</name>
<dbReference type="Proteomes" id="UP000730481">
    <property type="component" value="Unassembled WGS sequence"/>
</dbReference>
<dbReference type="OrthoDB" id="3546279at2759"/>
<organism evidence="4 5">
    <name type="scientific">Fusarium beomiforme</name>
    <dbReference type="NCBI Taxonomy" id="44412"/>
    <lineage>
        <taxon>Eukaryota</taxon>
        <taxon>Fungi</taxon>
        <taxon>Dikarya</taxon>
        <taxon>Ascomycota</taxon>
        <taxon>Pezizomycotina</taxon>
        <taxon>Sordariomycetes</taxon>
        <taxon>Hypocreomycetidae</taxon>
        <taxon>Hypocreales</taxon>
        <taxon>Nectriaceae</taxon>
        <taxon>Fusarium</taxon>
        <taxon>Fusarium burgessii species complex</taxon>
    </lineage>
</organism>
<reference evidence="4" key="1">
    <citation type="journal article" date="2017" name="Mycologia">
        <title>Fusarium algeriense, sp. nov., a novel toxigenic crown rot pathogen of durum wheat from Algeria is nested in the Fusarium burgessii species complex.</title>
        <authorList>
            <person name="Laraba I."/>
            <person name="Keddad A."/>
            <person name="Boureghda H."/>
            <person name="Abdallah N."/>
            <person name="Vaughan M.M."/>
            <person name="Proctor R.H."/>
            <person name="Busman M."/>
            <person name="O'Donnell K."/>
        </authorList>
    </citation>
    <scope>NUCLEOTIDE SEQUENCE</scope>
    <source>
        <strain evidence="4">NRRL 25174</strain>
    </source>
</reference>
<evidence type="ECO:0000313" key="5">
    <source>
        <dbReference type="Proteomes" id="UP000730481"/>
    </source>
</evidence>
<dbReference type="GO" id="GO:0008270">
    <property type="term" value="F:zinc ion binding"/>
    <property type="evidence" value="ECO:0007669"/>
    <property type="project" value="InterPro"/>
</dbReference>
<dbReference type="PROSITE" id="PS00463">
    <property type="entry name" value="ZN2_CY6_FUNGAL_1"/>
    <property type="match status" value="1"/>
</dbReference>
<keyword evidence="5" id="KW-1185">Reference proteome</keyword>
<dbReference type="SUPFAM" id="SSF57701">
    <property type="entry name" value="Zn2/Cys6 DNA-binding domain"/>
    <property type="match status" value="1"/>
</dbReference>
<evidence type="ECO:0000256" key="2">
    <source>
        <dbReference type="SAM" id="MobiDB-lite"/>
    </source>
</evidence>
<reference evidence="4" key="2">
    <citation type="submission" date="2020-02" db="EMBL/GenBank/DDBJ databases">
        <title>Identification and distribution of gene clusters putatively required for synthesis of sphingolipid metabolism inhibitors in phylogenetically diverse species of the filamentous fungus Fusarium.</title>
        <authorList>
            <person name="Kim H.-S."/>
            <person name="Busman M."/>
            <person name="Brown D.W."/>
            <person name="Divon H."/>
            <person name="Uhlig S."/>
            <person name="Proctor R.H."/>
        </authorList>
    </citation>
    <scope>NUCLEOTIDE SEQUENCE</scope>
    <source>
        <strain evidence="4">NRRL 25174</strain>
    </source>
</reference>
<accession>A0A9P5A9J1</accession>
<evidence type="ECO:0000313" key="4">
    <source>
        <dbReference type="EMBL" id="KAF4334790.1"/>
    </source>
</evidence>
<dbReference type="InterPro" id="IPR001138">
    <property type="entry name" value="Zn2Cys6_DnaBD"/>
</dbReference>
<evidence type="ECO:0000256" key="1">
    <source>
        <dbReference type="ARBA" id="ARBA00023242"/>
    </source>
</evidence>
<dbReference type="Pfam" id="PF00172">
    <property type="entry name" value="Zn_clus"/>
    <property type="match status" value="1"/>
</dbReference>
<sequence length="388" mass="44876">MNDSQPPPKRAAKLFHKKSRTGCQQCRSRRVKCDESKPICSNCSRLSLPCVYDRTSSSPRSTKPSASSPANTVVEIPESESRRRRELRLFYQYITDTGPSLALDDVSNHFWVTALCRLALESDSLLYCMYMITALHTEKRSNFTDLEANETCRTYLNMAIHEHHKDLTAMNAKKIEYVCLTSSMLRIHGFARLQCRPLKPYTPPIDWLRITGSSKVLFRQAWGLVRDTPESLAHFMIESVSDFLDDNRNEELRQDWNHLLSRGKPHELDEPWDSEIEEVYASALSLIGGTWNGMKNQKHTTTSVGRRIVVFPMLLPKRFADFVQELRPRALVILAHYFALLSMLHKIWWIGDSGFRELQALCQFLPAEWQSSLEWPKKILRQQDVTIE</sequence>
<dbReference type="AlphaFoldDB" id="A0A9P5A9J1"/>